<dbReference type="AlphaFoldDB" id="A0A151ATW7"/>
<dbReference type="EMBL" id="LTBC01000015">
    <property type="protein sequence ID" value="KYH31065.1"/>
    <property type="molecule type" value="Genomic_DNA"/>
</dbReference>
<dbReference type="InterPro" id="IPR014997">
    <property type="entry name" value="DUF1847"/>
</dbReference>
<evidence type="ECO:0008006" key="3">
    <source>
        <dbReference type="Google" id="ProtNLM"/>
    </source>
</evidence>
<accession>A0A151ATW7</accession>
<keyword evidence="2" id="KW-1185">Reference proteome</keyword>
<evidence type="ECO:0000313" key="2">
    <source>
        <dbReference type="Proteomes" id="UP000075670"/>
    </source>
</evidence>
<dbReference type="Proteomes" id="UP000075670">
    <property type="component" value="Unassembled WGS sequence"/>
</dbReference>
<organism evidence="1 2">
    <name type="scientific">Moorella mulderi DSM 14980</name>
    <dbReference type="NCBI Taxonomy" id="1122241"/>
    <lineage>
        <taxon>Bacteria</taxon>
        <taxon>Bacillati</taxon>
        <taxon>Bacillota</taxon>
        <taxon>Clostridia</taxon>
        <taxon>Neomoorellales</taxon>
        <taxon>Neomoorellaceae</taxon>
        <taxon>Neomoorella</taxon>
    </lineage>
</organism>
<dbReference type="Pfam" id="PF08901">
    <property type="entry name" value="DUF1847"/>
    <property type="match status" value="1"/>
</dbReference>
<gene>
    <name evidence="1" type="ORF">MOMUL_25960</name>
</gene>
<dbReference type="PATRIC" id="fig|1122241.3.peg.2755"/>
<proteinExistence type="predicted"/>
<name>A0A151ATW7_9FIRM</name>
<protein>
    <recommendedName>
        <fullName evidence="3">DUF1847 domain-containing protein</fullName>
    </recommendedName>
</protein>
<comment type="caution">
    <text evidence="1">The sequence shown here is derived from an EMBL/GenBank/DDBJ whole genome shotgun (WGS) entry which is preliminary data.</text>
</comment>
<reference evidence="1 2" key="1">
    <citation type="submission" date="2016-02" db="EMBL/GenBank/DDBJ databases">
        <title>Genome sequence of Moorella mulderi DSM 14980.</title>
        <authorList>
            <person name="Poehlein A."/>
            <person name="Daniel R."/>
        </authorList>
    </citation>
    <scope>NUCLEOTIDE SEQUENCE [LARGE SCALE GENOMIC DNA]</scope>
    <source>
        <strain evidence="1 2">DSM 14980</strain>
    </source>
</reference>
<evidence type="ECO:0000313" key="1">
    <source>
        <dbReference type="EMBL" id="KYH31065.1"/>
    </source>
</evidence>
<sequence length="73" mass="7917">MCNPIGQAKLLNAAGTDLNVIVCLCVGHDTLFIKYSEAPVTVLAAKDRVLAHNPLGAVYAGHYFHKKLSHHHL</sequence>